<dbReference type="InterPro" id="IPR009959">
    <property type="entry name" value="Cyclase_SnoaL-like"/>
</dbReference>
<evidence type="ECO:0000313" key="3">
    <source>
        <dbReference type="Proteomes" id="UP001205601"/>
    </source>
</evidence>
<dbReference type="Pfam" id="PF07366">
    <property type="entry name" value="SnoaL"/>
    <property type="match status" value="1"/>
</dbReference>
<dbReference type="EMBL" id="JAOCQF010000002">
    <property type="protein sequence ID" value="MCT8330793.1"/>
    <property type="molecule type" value="Genomic_DNA"/>
</dbReference>
<protein>
    <submittedName>
        <fullName evidence="2">Ester cyclase</fullName>
    </submittedName>
</protein>
<gene>
    <name evidence="2" type="ORF">N5I32_14820</name>
</gene>
<feature type="signal peptide" evidence="1">
    <location>
        <begin position="1"/>
        <end position="25"/>
    </location>
</feature>
<keyword evidence="3" id="KW-1185">Reference proteome</keyword>
<dbReference type="PANTHER" id="PTHR38436:SF1">
    <property type="entry name" value="ESTER CYCLASE"/>
    <property type="match status" value="1"/>
</dbReference>
<dbReference type="InterPro" id="IPR032710">
    <property type="entry name" value="NTF2-like_dom_sf"/>
</dbReference>
<feature type="chain" id="PRO_5045170494" evidence="1">
    <location>
        <begin position="26"/>
        <end position="161"/>
    </location>
</feature>
<organism evidence="2 3">
    <name type="scientific">Albidovulum sediminis</name>
    <dbReference type="NCBI Taxonomy" id="3066345"/>
    <lineage>
        <taxon>Bacteria</taxon>
        <taxon>Pseudomonadati</taxon>
        <taxon>Pseudomonadota</taxon>
        <taxon>Alphaproteobacteria</taxon>
        <taxon>Rhodobacterales</taxon>
        <taxon>Paracoccaceae</taxon>
        <taxon>Albidovulum</taxon>
    </lineage>
</organism>
<proteinExistence type="predicted"/>
<dbReference type="SUPFAM" id="SSF54427">
    <property type="entry name" value="NTF2-like"/>
    <property type="match status" value="1"/>
</dbReference>
<evidence type="ECO:0000256" key="1">
    <source>
        <dbReference type="SAM" id="SignalP"/>
    </source>
</evidence>
<keyword evidence="1" id="KW-0732">Signal</keyword>
<dbReference type="RefSeq" id="WP_261496645.1">
    <property type="nucleotide sequence ID" value="NZ_JAOCQF010000002.1"/>
</dbReference>
<dbReference type="PANTHER" id="PTHR38436">
    <property type="entry name" value="POLYKETIDE CYCLASE SNOAL-LIKE DOMAIN"/>
    <property type="match status" value="1"/>
</dbReference>
<accession>A0ABT2NRT2</accession>
<reference evidence="3" key="1">
    <citation type="submission" date="2023-07" db="EMBL/GenBank/DDBJ databases">
        <title>Defluviimonas sediminis sp. nov., isolated from mangrove sediment.</title>
        <authorList>
            <person name="Liu L."/>
            <person name="Li J."/>
            <person name="Huang Y."/>
            <person name="Pan J."/>
            <person name="Li M."/>
        </authorList>
    </citation>
    <scope>NUCLEOTIDE SEQUENCE [LARGE SCALE GENOMIC DNA]</scope>
    <source>
        <strain evidence="3">FT324</strain>
    </source>
</reference>
<dbReference type="Gene3D" id="3.10.450.50">
    <property type="match status" value="1"/>
</dbReference>
<evidence type="ECO:0000313" key="2">
    <source>
        <dbReference type="EMBL" id="MCT8330793.1"/>
    </source>
</evidence>
<comment type="caution">
    <text evidence="2">The sequence shown here is derived from an EMBL/GenBank/DDBJ whole genome shotgun (WGS) entry which is preliminary data.</text>
</comment>
<sequence>MSITRRATLALATAALSLFAGAAMAQDDYKERIRIFYETFNTNDPALLDQIIAEDWVNIPVNPGQGPGREGFKQMIPGFAATFADGKLVIEDIVQEGNKVAVRSTYTATQIGPFAGFPAKGRPFTIMTIDIHEFNDQGMVQTTWHLEDWLGGLFQMGAFEP</sequence>
<dbReference type="Proteomes" id="UP001205601">
    <property type="component" value="Unassembled WGS sequence"/>
</dbReference>
<name>A0ABT2NRT2_9RHOB</name>